<keyword evidence="7" id="KW-1185">Reference proteome</keyword>
<dbReference type="Gene3D" id="3.40.50.2300">
    <property type="match status" value="1"/>
</dbReference>
<evidence type="ECO:0000256" key="2">
    <source>
        <dbReference type="PROSITE-ProRule" id="PRU00169"/>
    </source>
</evidence>
<dbReference type="SMART" id="SM00421">
    <property type="entry name" value="HTH_LUXR"/>
    <property type="match status" value="1"/>
</dbReference>
<proteinExistence type="predicted"/>
<protein>
    <submittedName>
        <fullName evidence="5">DNA-binding NarL/FixJ family response regulator</fullName>
    </submittedName>
    <submittedName>
        <fullName evidence="6">Response regulator transcription factor</fullName>
    </submittedName>
</protein>
<feature type="modified residue" description="4-aspartylphosphate" evidence="2">
    <location>
        <position position="59"/>
    </location>
</feature>
<dbReference type="InterPro" id="IPR011006">
    <property type="entry name" value="CheY-like_superfamily"/>
</dbReference>
<keyword evidence="2" id="KW-0597">Phosphoprotein</keyword>
<dbReference type="SUPFAM" id="SSF46894">
    <property type="entry name" value="C-terminal effector domain of the bipartite response regulators"/>
    <property type="match status" value="1"/>
</dbReference>
<evidence type="ECO:0000313" key="6">
    <source>
        <dbReference type="EMBL" id="RXZ87584.1"/>
    </source>
</evidence>
<feature type="region of interest" description="Disordered" evidence="3">
    <location>
        <begin position="200"/>
        <end position="220"/>
    </location>
</feature>
<keyword evidence="1 5" id="KW-0238">DNA-binding</keyword>
<dbReference type="PANTHER" id="PTHR43214">
    <property type="entry name" value="TWO-COMPONENT RESPONSE REGULATOR"/>
    <property type="match status" value="1"/>
</dbReference>
<dbReference type="RefSeq" id="WP_129173327.1">
    <property type="nucleotide sequence ID" value="NZ_JACCBI010000001.1"/>
</dbReference>
<evidence type="ECO:0000259" key="4">
    <source>
        <dbReference type="PROSITE" id="PS50110"/>
    </source>
</evidence>
<evidence type="ECO:0000313" key="5">
    <source>
        <dbReference type="EMBL" id="NYD66940.1"/>
    </source>
</evidence>
<dbReference type="Proteomes" id="UP000292686">
    <property type="component" value="Unassembled WGS sequence"/>
</dbReference>
<dbReference type="EMBL" id="SDPM01000002">
    <property type="protein sequence ID" value="RXZ87584.1"/>
    <property type="molecule type" value="Genomic_DNA"/>
</dbReference>
<dbReference type="Proteomes" id="UP000581087">
    <property type="component" value="Unassembled WGS sequence"/>
</dbReference>
<dbReference type="InterPro" id="IPR001789">
    <property type="entry name" value="Sig_transdc_resp-reg_receiver"/>
</dbReference>
<sequence length="220" mass="24195">MNSDERIRVAILDDHELILDGISSWIDSHAPEFEIVLRARSWIELVTSDDFPTPLVLMDYQLADSVSIEARIRTCRAAGARVVVVSALDSRESRQRALDAGAAAFVSKTLPVAVLVDEARAVMDLPSNGSIAVGEQRPSPAETSAPRRPADPRLSASEEHALRLYVQGHSTVAVARAMGVSFETAKTYLRRVREKYARVGRPASRKAELMRRAAEDGYLE</sequence>
<dbReference type="OrthoDB" id="4928917at2"/>
<dbReference type="InterPro" id="IPR039420">
    <property type="entry name" value="WalR-like"/>
</dbReference>
<evidence type="ECO:0000256" key="3">
    <source>
        <dbReference type="SAM" id="MobiDB-lite"/>
    </source>
</evidence>
<feature type="compositionally biased region" description="Basic and acidic residues" evidence="3">
    <location>
        <begin position="205"/>
        <end position="220"/>
    </location>
</feature>
<accession>A0A4Q2M5Z2</accession>
<evidence type="ECO:0000313" key="7">
    <source>
        <dbReference type="Proteomes" id="UP000292686"/>
    </source>
</evidence>
<dbReference type="GO" id="GO:0003677">
    <property type="term" value="F:DNA binding"/>
    <property type="evidence" value="ECO:0007669"/>
    <property type="project" value="UniProtKB-KW"/>
</dbReference>
<comment type="caution">
    <text evidence="6">The sequence shown here is derived from an EMBL/GenBank/DDBJ whole genome shotgun (WGS) entry which is preliminary data.</text>
</comment>
<dbReference type="EMBL" id="JACCBI010000001">
    <property type="protein sequence ID" value="NYD66940.1"/>
    <property type="molecule type" value="Genomic_DNA"/>
</dbReference>
<dbReference type="InterPro" id="IPR000792">
    <property type="entry name" value="Tscrpt_reg_LuxR_C"/>
</dbReference>
<dbReference type="AlphaFoldDB" id="A0A4Q2M5Z2"/>
<dbReference type="GO" id="GO:0006355">
    <property type="term" value="P:regulation of DNA-templated transcription"/>
    <property type="evidence" value="ECO:0007669"/>
    <property type="project" value="InterPro"/>
</dbReference>
<reference evidence="5 8" key="2">
    <citation type="submission" date="2020-07" db="EMBL/GenBank/DDBJ databases">
        <title>Sequencing the genomes of 1000 actinobacteria strains.</title>
        <authorList>
            <person name="Klenk H.-P."/>
        </authorList>
    </citation>
    <scope>NUCLEOTIDE SEQUENCE [LARGE SCALE GENOMIC DNA]</scope>
    <source>
        <strain evidence="5 8">DSM 23870</strain>
    </source>
</reference>
<dbReference type="Gene3D" id="1.10.10.10">
    <property type="entry name" value="Winged helix-like DNA-binding domain superfamily/Winged helix DNA-binding domain"/>
    <property type="match status" value="1"/>
</dbReference>
<feature type="domain" description="Response regulatory" evidence="4">
    <location>
        <begin position="8"/>
        <end position="123"/>
    </location>
</feature>
<dbReference type="PROSITE" id="PS50110">
    <property type="entry name" value="RESPONSE_REGULATORY"/>
    <property type="match status" value="1"/>
</dbReference>
<dbReference type="InterPro" id="IPR016032">
    <property type="entry name" value="Sig_transdc_resp-reg_C-effctor"/>
</dbReference>
<dbReference type="Pfam" id="PF00072">
    <property type="entry name" value="Response_reg"/>
    <property type="match status" value="1"/>
</dbReference>
<reference evidence="6 7" key="1">
    <citation type="submission" date="2019-01" db="EMBL/GenBank/DDBJ databases">
        <title>Agromyces.</title>
        <authorList>
            <person name="Li J."/>
        </authorList>
    </citation>
    <scope>NUCLEOTIDE SEQUENCE [LARGE SCALE GENOMIC DNA]</scope>
    <source>
        <strain evidence="6 7">DSM 23870</strain>
    </source>
</reference>
<dbReference type="InterPro" id="IPR036388">
    <property type="entry name" value="WH-like_DNA-bd_sf"/>
</dbReference>
<dbReference type="SUPFAM" id="SSF52172">
    <property type="entry name" value="CheY-like"/>
    <property type="match status" value="1"/>
</dbReference>
<dbReference type="GO" id="GO:0000160">
    <property type="term" value="P:phosphorelay signal transduction system"/>
    <property type="evidence" value="ECO:0007669"/>
    <property type="project" value="InterPro"/>
</dbReference>
<dbReference type="PANTHER" id="PTHR43214:SF43">
    <property type="entry name" value="TWO-COMPONENT RESPONSE REGULATOR"/>
    <property type="match status" value="1"/>
</dbReference>
<name>A0A4Q2M5Z2_9MICO</name>
<evidence type="ECO:0000313" key="8">
    <source>
        <dbReference type="Proteomes" id="UP000581087"/>
    </source>
</evidence>
<dbReference type="SMART" id="SM00448">
    <property type="entry name" value="REC"/>
    <property type="match status" value="1"/>
</dbReference>
<feature type="region of interest" description="Disordered" evidence="3">
    <location>
        <begin position="129"/>
        <end position="154"/>
    </location>
</feature>
<evidence type="ECO:0000256" key="1">
    <source>
        <dbReference type="ARBA" id="ARBA00023125"/>
    </source>
</evidence>
<gene>
    <name evidence="5" type="ORF">BJ972_001459</name>
    <name evidence="6" type="ORF">ESP50_06625</name>
</gene>
<organism evidence="6 7">
    <name type="scientific">Agromyces atrinae</name>
    <dbReference type="NCBI Taxonomy" id="592376"/>
    <lineage>
        <taxon>Bacteria</taxon>
        <taxon>Bacillati</taxon>
        <taxon>Actinomycetota</taxon>
        <taxon>Actinomycetes</taxon>
        <taxon>Micrococcales</taxon>
        <taxon>Microbacteriaceae</taxon>
        <taxon>Agromyces</taxon>
    </lineage>
</organism>